<dbReference type="Gene3D" id="1.20.1720.10">
    <property type="entry name" value="Multidrug resistance protein D"/>
    <property type="match status" value="1"/>
</dbReference>
<dbReference type="PRINTS" id="PR01036">
    <property type="entry name" value="TCRTETB"/>
</dbReference>
<dbReference type="CDD" id="cd17321">
    <property type="entry name" value="MFS_MMR_MDR_like"/>
    <property type="match status" value="1"/>
</dbReference>
<dbReference type="SUPFAM" id="SSF103473">
    <property type="entry name" value="MFS general substrate transporter"/>
    <property type="match status" value="1"/>
</dbReference>
<evidence type="ECO:0000313" key="11">
    <source>
        <dbReference type="Proteomes" id="UP000635387"/>
    </source>
</evidence>
<proteinExistence type="predicted"/>
<organism evidence="10 11">
    <name type="scientific">Amycolatopsis oliviviridis</name>
    <dbReference type="NCBI Taxonomy" id="1471590"/>
    <lineage>
        <taxon>Bacteria</taxon>
        <taxon>Bacillati</taxon>
        <taxon>Actinomycetota</taxon>
        <taxon>Actinomycetes</taxon>
        <taxon>Pseudonocardiales</taxon>
        <taxon>Pseudonocardiaceae</taxon>
        <taxon>Amycolatopsis</taxon>
    </lineage>
</organism>
<evidence type="ECO:0000256" key="1">
    <source>
        <dbReference type="ARBA" id="ARBA00004651"/>
    </source>
</evidence>
<feature type="transmembrane region" description="Helical" evidence="8">
    <location>
        <begin position="292"/>
        <end position="315"/>
    </location>
</feature>
<keyword evidence="11" id="KW-1185">Reference proteome</keyword>
<feature type="transmembrane region" description="Helical" evidence="8">
    <location>
        <begin position="103"/>
        <end position="129"/>
    </location>
</feature>
<feature type="transmembrane region" description="Helical" evidence="8">
    <location>
        <begin position="253"/>
        <end position="271"/>
    </location>
</feature>
<dbReference type="EMBL" id="BNAY01000001">
    <property type="protein sequence ID" value="GHH05336.1"/>
    <property type="molecule type" value="Genomic_DNA"/>
</dbReference>
<dbReference type="Gene3D" id="1.20.1250.20">
    <property type="entry name" value="MFS general substrate transporter like domains"/>
    <property type="match status" value="1"/>
</dbReference>
<evidence type="ECO:0000259" key="9">
    <source>
        <dbReference type="PROSITE" id="PS50850"/>
    </source>
</evidence>
<feature type="transmembrane region" description="Helical" evidence="8">
    <location>
        <begin position="356"/>
        <end position="376"/>
    </location>
</feature>
<keyword evidence="3" id="KW-1003">Cell membrane</keyword>
<dbReference type="NCBIfam" id="TIGR00711">
    <property type="entry name" value="efflux_EmrB"/>
    <property type="match status" value="1"/>
</dbReference>
<feature type="transmembrane region" description="Helical" evidence="8">
    <location>
        <begin position="162"/>
        <end position="183"/>
    </location>
</feature>
<evidence type="ECO:0000256" key="3">
    <source>
        <dbReference type="ARBA" id="ARBA00022475"/>
    </source>
</evidence>
<dbReference type="Pfam" id="PF07690">
    <property type="entry name" value="MFS_1"/>
    <property type="match status" value="1"/>
</dbReference>
<sequence>MTTNERSDPDAVVLTGKPEPSETPARSSDQVRGRTLVLVVLCLAQFMCVLDDTIVNIALPSIQTELGFSGTSLQWVLNGYLLTFGGLLLLAGRASDLFVRRTVFLTGLTVFGLASLTCGLAVSPAMLVISRIAQGIGAAMMSASALAILTATFTGPARARAFGLWGGLSGAAGATGVLLGGLLTSTLNWRWVFLVNVPVLVVVAVLTLRRVSAVRSSARPPLDLWGAITVTTGLGLLIFGIVKSEQSGWGSPVTLSTLAAGVVLLVAFLLVERKHPSPLVPLGVFARRNVTGGAICALLLASTMLGTFFFLSLYLQQVLGFSALQNGVAFLPFAIAVMFSAAVSSQLVTKVGFKPLLMGGFGLLVVALLWLAQIGLHGSYWVDVLGPALLAGVGLGTLLVSSVTATTQDLSGEGELGLASGLVTSTNQVGGALGLAILSTAAFARADSHSTAQAAAPESLLAGFQLAFYVAAGFALLGLVVSAVVTTRVVGQPLNEAQQMARH</sequence>
<dbReference type="PANTHER" id="PTHR42718">
    <property type="entry name" value="MAJOR FACILITATOR SUPERFAMILY MULTIDRUG TRANSPORTER MFSC"/>
    <property type="match status" value="1"/>
</dbReference>
<keyword evidence="6 8" id="KW-0472">Membrane</keyword>
<feature type="transmembrane region" description="Helical" evidence="8">
    <location>
        <begin position="135"/>
        <end position="155"/>
    </location>
</feature>
<reference evidence="11" key="1">
    <citation type="journal article" date="2019" name="Int. J. Syst. Evol. Microbiol.">
        <title>The Global Catalogue of Microorganisms (GCM) 10K type strain sequencing project: providing services to taxonomists for standard genome sequencing and annotation.</title>
        <authorList>
            <consortium name="The Broad Institute Genomics Platform"/>
            <consortium name="The Broad Institute Genome Sequencing Center for Infectious Disease"/>
            <person name="Wu L."/>
            <person name="Ma J."/>
        </authorList>
    </citation>
    <scope>NUCLEOTIDE SEQUENCE [LARGE SCALE GENOMIC DNA]</scope>
    <source>
        <strain evidence="11">CGMCC 4.7683</strain>
    </source>
</reference>
<comment type="subcellular location">
    <subcellularLocation>
        <location evidence="1">Cell membrane</location>
        <topology evidence="1">Multi-pass membrane protein</topology>
    </subcellularLocation>
</comment>
<name>A0ABQ3L5A5_9PSEU</name>
<feature type="transmembrane region" description="Helical" evidence="8">
    <location>
        <begin position="189"/>
        <end position="208"/>
    </location>
</feature>
<feature type="transmembrane region" description="Helical" evidence="8">
    <location>
        <begin position="71"/>
        <end position="91"/>
    </location>
</feature>
<comment type="caution">
    <text evidence="10">The sequence shown here is derived from an EMBL/GenBank/DDBJ whole genome shotgun (WGS) entry which is preliminary data.</text>
</comment>
<feature type="transmembrane region" description="Helical" evidence="8">
    <location>
        <begin position="388"/>
        <end position="407"/>
    </location>
</feature>
<evidence type="ECO:0000256" key="2">
    <source>
        <dbReference type="ARBA" id="ARBA00022448"/>
    </source>
</evidence>
<dbReference type="PANTHER" id="PTHR42718:SF46">
    <property type="entry name" value="BLR6921 PROTEIN"/>
    <property type="match status" value="1"/>
</dbReference>
<dbReference type="InterPro" id="IPR011701">
    <property type="entry name" value="MFS"/>
</dbReference>
<evidence type="ECO:0000256" key="7">
    <source>
        <dbReference type="SAM" id="MobiDB-lite"/>
    </source>
</evidence>
<evidence type="ECO:0000256" key="5">
    <source>
        <dbReference type="ARBA" id="ARBA00022989"/>
    </source>
</evidence>
<protein>
    <submittedName>
        <fullName evidence="10">MFS transporter</fullName>
    </submittedName>
</protein>
<dbReference type="Proteomes" id="UP000635387">
    <property type="component" value="Unassembled WGS sequence"/>
</dbReference>
<keyword evidence="5 8" id="KW-1133">Transmembrane helix</keyword>
<feature type="transmembrane region" description="Helical" evidence="8">
    <location>
        <begin position="220"/>
        <end position="241"/>
    </location>
</feature>
<evidence type="ECO:0000256" key="6">
    <source>
        <dbReference type="ARBA" id="ARBA00023136"/>
    </source>
</evidence>
<evidence type="ECO:0000313" key="10">
    <source>
        <dbReference type="EMBL" id="GHH05336.1"/>
    </source>
</evidence>
<dbReference type="InterPro" id="IPR036259">
    <property type="entry name" value="MFS_trans_sf"/>
</dbReference>
<evidence type="ECO:0000256" key="8">
    <source>
        <dbReference type="SAM" id="Phobius"/>
    </source>
</evidence>
<feature type="domain" description="Major facilitator superfamily (MFS) profile" evidence="9">
    <location>
        <begin position="37"/>
        <end position="490"/>
    </location>
</feature>
<evidence type="ECO:0000256" key="4">
    <source>
        <dbReference type="ARBA" id="ARBA00022692"/>
    </source>
</evidence>
<dbReference type="PROSITE" id="PS50850">
    <property type="entry name" value="MFS"/>
    <property type="match status" value="1"/>
</dbReference>
<gene>
    <name evidence="10" type="ORF">GCM10017790_09130</name>
</gene>
<dbReference type="RefSeq" id="WP_191251992.1">
    <property type="nucleotide sequence ID" value="NZ_BNAY01000001.1"/>
</dbReference>
<keyword evidence="2" id="KW-0813">Transport</keyword>
<feature type="transmembrane region" description="Helical" evidence="8">
    <location>
        <begin position="466"/>
        <end position="490"/>
    </location>
</feature>
<feature type="transmembrane region" description="Helical" evidence="8">
    <location>
        <begin position="36"/>
        <end position="59"/>
    </location>
</feature>
<accession>A0ABQ3L5A5</accession>
<feature type="transmembrane region" description="Helical" evidence="8">
    <location>
        <begin position="327"/>
        <end position="344"/>
    </location>
</feature>
<keyword evidence="4 8" id="KW-0812">Transmembrane</keyword>
<feature type="region of interest" description="Disordered" evidence="7">
    <location>
        <begin position="1"/>
        <end position="28"/>
    </location>
</feature>
<dbReference type="InterPro" id="IPR004638">
    <property type="entry name" value="EmrB-like"/>
</dbReference>
<dbReference type="InterPro" id="IPR020846">
    <property type="entry name" value="MFS_dom"/>
</dbReference>